<evidence type="ECO:0000313" key="10">
    <source>
        <dbReference type="Proteomes" id="UP000050790"/>
    </source>
</evidence>
<dbReference type="InterPro" id="IPR001373">
    <property type="entry name" value="Cullin_N"/>
</dbReference>
<dbReference type="Pfam" id="PF00888">
    <property type="entry name" value="Cullin"/>
    <property type="match status" value="1"/>
</dbReference>
<dbReference type="InterPro" id="IPR036317">
    <property type="entry name" value="Cullin_homology_sf"/>
</dbReference>
<evidence type="ECO:0000256" key="3">
    <source>
        <dbReference type="ARBA" id="ARBA00022499"/>
    </source>
</evidence>
<dbReference type="InterPro" id="IPR036390">
    <property type="entry name" value="WH_DNA-bd_sf"/>
</dbReference>
<dbReference type="Gene3D" id="1.10.10.10">
    <property type="entry name" value="Winged helix-like DNA-binding domain superfamily/Winged helix DNA-binding domain"/>
    <property type="match status" value="1"/>
</dbReference>
<dbReference type="InterPro" id="IPR019559">
    <property type="entry name" value="Cullin_neddylation_domain"/>
</dbReference>
<dbReference type="Proteomes" id="UP000050790">
    <property type="component" value="Unassembled WGS sequence"/>
</dbReference>
<dbReference type="GO" id="GO:0006511">
    <property type="term" value="P:ubiquitin-dependent protein catabolic process"/>
    <property type="evidence" value="ECO:0007669"/>
    <property type="project" value="InterPro"/>
</dbReference>
<keyword evidence="4" id="KW-0833">Ubl conjugation pathway</keyword>
<keyword evidence="5" id="KW-0832">Ubl conjugation</keyword>
<comment type="pathway">
    <text evidence="1">Protein modification; protein ubiquitination.</text>
</comment>
<evidence type="ECO:0000256" key="6">
    <source>
        <dbReference type="ARBA" id="ARBA00040451"/>
    </source>
</evidence>
<name>A0AA84ZAE0_9TREM</name>
<dbReference type="SMART" id="SM00182">
    <property type="entry name" value="CULLIN"/>
    <property type="match status" value="1"/>
</dbReference>
<evidence type="ECO:0000256" key="4">
    <source>
        <dbReference type="ARBA" id="ARBA00022786"/>
    </source>
</evidence>
<dbReference type="InterPro" id="IPR016158">
    <property type="entry name" value="Cullin_homology"/>
</dbReference>
<dbReference type="FunFam" id="1.20.1310.10:FF:000014">
    <property type="entry name" value="Cullin 5"/>
    <property type="match status" value="1"/>
</dbReference>
<evidence type="ECO:0000256" key="5">
    <source>
        <dbReference type="ARBA" id="ARBA00022843"/>
    </source>
</evidence>
<dbReference type="InterPro" id="IPR045093">
    <property type="entry name" value="Cullin"/>
</dbReference>
<dbReference type="FunFam" id="3.30.230.130:FF:000004">
    <property type="entry name" value="Cullin 5"/>
    <property type="match status" value="1"/>
</dbReference>
<reference evidence="11" key="1">
    <citation type="submission" date="2023-11" db="UniProtKB">
        <authorList>
            <consortium name="WormBaseParasite"/>
        </authorList>
    </citation>
    <scope>IDENTIFICATION</scope>
</reference>
<evidence type="ECO:0000313" key="11">
    <source>
        <dbReference type="WBParaSite" id="SMRG1_1920.5"/>
    </source>
</evidence>
<protein>
    <recommendedName>
        <fullName evidence="6">Cullin-5</fullName>
    </recommendedName>
</protein>
<proteinExistence type="inferred from homology"/>
<evidence type="ECO:0000256" key="8">
    <source>
        <dbReference type="RuleBase" id="RU003829"/>
    </source>
</evidence>
<keyword evidence="3" id="KW-1017">Isopeptide bond</keyword>
<dbReference type="InterPro" id="IPR059120">
    <property type="entry name" value="Cullin-like_AB"/>
</dbReference>
<dbReference type="Pfam" id="PF10557">
    <property type="entry name" value="Cullin_Nedd8"/>
    <property type="match status" value="1"/>
</dbReference>
<dbReference type="SUPFAM" id="SSF75632">
    <property type="entry name" value="Cullin homology domain"/>
    <property type="match status" value="1"/>
</dbReference>
<comment type="similarity">
    <text evidence="2 7 8">Belongs to the cullin family.</text>
</comment>
<sequence>MYVSKCHEDCYEQRWPKVNTIVKRILNTENVSRDEWQNMFADVHYIVSWQESATTAIISSLTETVKESIMRVQQLVMRNQDESSLLKSYIAQWNKFSKQSEYLPQPFSPLENYLVGKHLNGPNKRHLQESTIRKLMLETWNSTIYESIKQKLLDSAIKLIQDERCGQVIDSQLVIGVRESCVNLSTLSEKSFRIYVDNFEKAYIESTESFYRTRIDEYIQKHGIRSYMQYALQKLAEEEARAVRYLETQPEFNSVPKLMKVCLKTFVVDYMDHILSEVPRLLHEEDTNQLRLCYELVNRVPQEIDRLLVLLEEYIRQTGLKDIRTNAEIMLKDADKYVCRLLNLYVRFSRMVNDAFNNDPYFLTARDKAYQDIVNNTSVFVTEIPTSVCSGISRVESRCPELLASYCDMLLRKSPTNRRLTTDEIEQKLRNVLLVLKYVNSKDIFMRVHKSHLTRRLILETSADNEMEELMAGRLREVGMPAEQINKLGRMFQDIKISHDLTSEFKEKYKITPQCSTSCISNNTPSLNLDIITIKILSGGAWLLRPQPQSSISLPAELEDFLPQVLCLLLFSSTKPFQIEDFYRQKHQGRSLLWQHHLSHGVLAYTSDHGRYEFEVTTYQLVVLYAWNRRYDQHLHLDCLLTSTGLQDVDLRRTLWSLCEHPKLEQQIICYSPKVSSEKQFTAKTEFWLNLKFTNTKMGKVQNRRRINLIGRLQLTHEITNEEESMAIVELRQLRAQEGIIKLLKTRKRLHHNELYQELVDLLRFQFVPSKRLIKEVLEWLIDKHYVRRDNNDMNVFVYGT</sequence>
<dbReference type="FunFam" id="1.20.1310.10:FF:000009">
    <property type="entry name" value="Cullin 5"/>
    <property type="match status" value="1"/>
</dbReference>
<dbReference type="SMART" id="SM00884">
    <property type="entry name" value="Cullin_Nedd8"/>
    <property type="match status" value="1"/>
</dbReference>
<dbReference type="InterPro" id="IPR036388">
    <property type="entry name" value="WH-like_DNA-bd_sf"/>
</dbReference>
<feature type="domain" description="Cullin family profile" evidence="9">
    <location>
        <begin position="398"/>
        <end position="659"/>
    </location>
</feature>
<evidence type="ECO:0000256" key="7">
    <source>
        <dbReference type="PROSITE-ProRule" id="PRU00330"/>
    </source>
</evidence>
<dbReference type="AlphaFoldDB" id="A0AA84ZAE0"/>
<dbReference type="Gene3D" id="3.30.230.130">
    <property type="entry name" value="Cullin, Chain C, Domain 2"/>
    <property type="match status" value="1"/>
</dbReference>
<evidence type="ECO:0000256" key="1">
    <source>
        <dbReference type="ARBA" id="ARBA00004906"/>
    </source>
</evidence>
<dbReference type="WBParaSite" id="SMRG1_1920.5">
    <property type="protein sequence ID" value="SMRG1_1920.5"/>
    <property type="gene ID" value="SMRG1_1920"/>
</dbReference>
<dbReference type="PANTHER" id="PTHR11932">
    <property type="entry name" value="CULLIN"/>
    <property type="match status" value="1"/>
</dbReference>
<evidence type="ECO:0000259" key="9">
    <source>
        <dbReference type="PROSITE" id="PS50069"/>
    </source>
</evidence>
<organism evidence="10 11">
    <name type="scientific">Schistosoma margrebowiei</name>
    <dbReference type="NCBI Taxonomy" id="48269"/>
    <lineage>
        <taxon>Eukaryota</taxon>
        <taxon>Metazoa</taxon>
        <taxon>Spiralia</taxon>
        <taxon>Lophotrochozoa</taxon>
        <taxon>Platyhelminthes</taxon>
        <taxon>Trematoda</taxon>
        <taxon>Digenea</taxon>
        <taxon>Strigeidida</taxon>
        <taxon>Schistosomatoidea</taxon>
        <taxon>Schistosomatidae</taxon>
        <taxon>Schistosoma</taxon>
    </lineage>
</organism>
<dbReference type="SUPFAM" id="SSF74788">
    <property type="entry name" value="Cullin repeat-like"/>
    <property type="match status" value="1"/>
</dbReference>
<dbReference type="InterPro" id="IPR016159">
    <property type="entry name" value="Cullin_repeat-like_dom_sf"/>
</dbReference>
<dbReference type="GO" id="GO:0031625">
    <property type="term" value="F:ubiquitin protein ligase binding"/>
    <property type="evidence" value="ECO:0007669"/>
    <property type="project" value="InterPro"/>
</dbReference>
<dbReference type="SUPFAM" id="SSF46785">
    <property type="entry name" value="Winged helix' DNA-binding domain"/>
    <property type="match status" value="1"/>
</dbReference>
<dbReference type="Pfam" id="PF26557">
    <property type="entry name" value="Cullin_AB"/>
    <property type="match status" value="1"/>
</dbReference>
<dbReference type="PROSITE" id="PS50069">
    <property type="entry name" value="CULLIN_2"/>
    <property type="match status" value="1"/>
</dbReference>
<evidence type="ECO:0000256" key="2">
    <source>
        <dbReference type="ARBA" id="ARBA00006019"/>
    </source>
</evidence>
<dbReference type="Gene3D" id="1.20.1310.10">
    <property type="entry name" value="Cullin Repeats"/>
    <property type="match status" value="4"/>
</dbReference>
<accession>A0AA84ZAE0</accession>